<evidence type="ECO:0000259" key="2">
    <source>
        <dbReference type="Pfam" id="PF00005"/>
    </source>
</evidence>
<evidence type="ECO:0000256" key="1">
    <source>
        <dbReference type="ARBA" id="ARBA00022737"/>
    </source>
</evidence>
<evidence type="ECO:0000313" key="4">
    <source>
        <dbReference type="Proteomes" id="UP000318017"/>
    </source>
</evidence>
<protein>
    <submittedName>
        <fullName evidence="3">Biotin transport ATP-binding protein BioM</fullName>
        <ecNumber evidence="3">3.6.3.-</ecNumber>
    </submittedName>
</protein>
<keyword evidence="3" id="KW-0378">Hydrolase</keyword>
<dbReference type="InterPro" id="IPR003439">
    <property type="entry name" value="ABC_transporter-like_ATP-bd"/>
</dbReference>
<name>A0A518G356_9BACT</name>
<organism evidence="3 4">
    <name type="scientific">Aureliella helgolandensis</name>
    <dbReference type="NCBI Taxonomy" id="2527968"/>
    <lineage>
        <taxon>Bacteria</taxon>
        <taxon>Pseudomonadati</taxon>
        <taxon>Planctomycetota</taxon>
        <taxon>Planctomycetia</taxon>
        <taxon>Pirellulales</taxon>
        <taxon>Pirellulaceae</taxon>
        <taxon>Aureliella</taxon>
    </lineage>
</organism>
<gene>
    <name evidence="3" type="primary">bioM</name>
    <name evidence="3" type="ORF">Q31a_12980</name>
</gene>
<accession>A0A518G356</accession>
<reference evidence="3 4" key="1">
    <citation type="submission" date="2019-02" db="EMBL/GenBank/DDBJ databases">
        <title>Deep-cultivation of Planctomycetes and their phenomic and genomic characterization uncovers novel biology.</title>
        <authorList>
            <person name="Wiegand S."/>
            <person name="Jogler M."/>
            <person name="Boedeker C."/>
            <person name="Pinto D."/>
            <person name="Vollmers J."/>
            <person name="Rivas-Marin E."/>
            <person name="Kohn T."/>
            <person name="Peeters S.H."/>
            <person name="Heuer A."/>
            <person name="Rast P."/>
            <person name="Oberbeckmann S."/>
            <person name="Bunk B."/>
            <person name="Jeske O."/>
            <person name="Meyerdierks A."/>
            <person name="Storesund J.E."/>
            <person name="Kallscheuer N."/>
            <person name="Luecker S."/>
            <person name="Lage O.M."/>
            <person name="Pohl T."/>
            <person name="Merkel B.J."/>
            <person name="Hornburger P."/>
            <person name="Mueller R.-W."/>
            <person name="Bruemmer F."/>
            <person name="Labrenz M."/>
            <person name="Spormann A.M."/>
            <person name="Op den Camp H."/>
            <person name="Overmann J."/>
            <person name="Amann R."/>
            <person name="Jetten M.S.M."/>
            <person name="Mascher T."/>
            <person name="Medema M.H."/>
            <person name="Devos D.P."/>
            <person name="Kaster A.-K."/>
            <person name="Ovreas L."/>
            <person name="Rohde M."/>
            <person name="Galperin M.Y."/>
            <person name="Jogler C."/>
        </authorList>
    </citation>
    <scope>NUCLEOTIDE SEQUENCE [LARGE SCALE GENOMIC DNA]</scope>
    <source>
        <strain evidence="3 4">Q31a</strain>
    </source>
</reference>
<dbReference type="GO" id="GO:0005524">
    <property type="term" value="F:ATP binding"/>
    <property type="evidence" value="ECO:0007669"/>
    <property type="project" value="UniProtKB-KW"/>
</dbReference>
<dbReference type="GO" id="GO:0016887">
    <property type="term" value="F:ATP hydrolysis activity"/>
    <property type="evidence" value="ECO:0007669"/>
    <property type="project" value="InterPro"/>
</dbReference>
<dbReference type="Proteomes" id="UP000318017">
    <property type="component" value="Chromosome"/>
</dbReference>
<dbReference type="InterPro" id="IPR050611">
    <property type="entry name" value="ABCF"/>
</dbReference>
<dbReference type="InterPro" id="IPR027417">
    <property type="entry name" value="P-loop_NTPase"/>
</dbReference>
<dbReference type="RefSeq" id="WP_145075442.1">
    <property type="nucleotide sequence ID" value="NZ_CP036298.1"/>
</dbReference>
<dbReference type="EC" id="3.6.3.-" evidence="3"/>
<sequence length="87" mass="9082">MPSITLSQVGWATPTSRVLFSNLSLSFTCQRAGLVGRNGVGKSTLLKLIAGELHPTSGGVSVDGRIGMLRQIVQVDEAETVADLNGT</sequence>
<feature type="domain" description="ABC transporter" evidence="2">
    <location>
        <begin position="30"/>
        <end position="65"/>
    </location>
</feature>
<evidence type="ECO:0000313" key="3">
    <source>
        <dbReference type="EMBL" id="QDV23005.1"/>
    </source>
</evidence>
<dbReference type="Pfam" id="PF00005">
    <property type="entry name" value="ABC_tran"/>
    <property type="match status" value="1"/>
</dbReference>
<keyword evidence="1" id="KW-0677">Repeat</keyword>
<dbReference type="OrthoDB" id="9778870at2"/>
<dbReference type="Gene3D" id="3.40.50.300">
    <property type="entry name" value="P-loop containing nucleotide triphosphate hydrolases"/>
    <property type="match status" value="1"/>
</dbReference>
<dbReference type="AlphaFoldDB" id="A0A518G356"/>
<keyword evidence="4" id="KW-1185">Reference proteome</keyword>
<dbReference type="EMBL" id="CP036298">
    <property type="protein sequence ID" value="QDV23005.1"/>
    <property type="molecule type" value="Genomic_DNA"/>
</dbReference>
<dbReference type="PANTHER" id="PTHR19211">
    <property type="entry name" value="ATP-BINDING TRANSPORT PROTEIN-RELATED"/>
    <property type="match status" value="1"/>
</dbReference>
<dbReference type="KEGG" id="ahel:Q31a_12980"/>
<proteinExistence type="predicted"/>
<keyword evidence="3" id="KW-0547">Nucleotide-binding</keyword>
<keyword evidence="3" id="KW-0067">ATP-binding</keyword>
<dbReference type="SUPFAM" id="SSF52540">
    <property type="entry name" value="P-loop containing nucleoside triphosphate hydrolases"/>
    <property type="match status" value="1"/>
</dbReference>
<dbReference type="PANTHER" id="PTHR19211:SF14">
    <property type="entry name" value="ATP-BINDING CASSETTE SUB-FAMILY F MEMBER 1"/>
    <property type="match status" value="1"/>
</dbReference>